<feature type="transmembrane region" description="Helical" evidence="2">
    <location>
        <begin position="66"/>
        <end position="84"/>
    </location>
</feature>
<dbReference type="GO" id="GO:0000027">
    <property type="term" value="P:ribosomal large subunit assembly"/>
    <property type="evidence" value="ECO:0007669"/>
    <property type="project" value="TreeGrafter"/>
</dbReference>
<reference evidence="4 5" key="1">
    <citation type="journal article" date="2023" name="Elife">
        <title>Identification of key yeast species and microbe-microbe interactions impacting larval growth of Drosophila in the wild.</title>
        <authorList>
            <person name="Mure A."/>
            <person name="Sugiura Y."/>
            <person name="Maeda R."/>
            <person name="Honda K."/>
            <person name="Sakurai N."/>
            <person name="Takahashi Y."/>
            <person name="Watada M."/>
            <person name="Katoh T."/>
            <person name="Gotoh A."/>
            <person name="Gotoh Y."/>
            <person name="Taniguchi I."/>
            <person name="Nakamura K."/>
            <person name="Hayashi T."/>
            <person name="Katayama T."/>
            <person name="Uemura T."/>
            <person name="Hattori Y."/>
        </authorList>
    </citation>
    <scope>NUCLEOTIDE SEQUENCE [LARGE SCALE GENOMIC DNA]</scope>
    <source>
        <strain evidence="4 5">PK-24</strain>
    </source>
</reference>
<dbReference type="Pfam" id="PF04427">
    <property type="entry name" value="Brix"/>
    <property type="match status" value="1"/>
</dbReference>
<dbReference type="InterPro" id="IPR045112">
    <property type="entry name" value="PPAN-like"/>
</dbReference>
<evidence type="ECO:0000256" key="2">
    <source>
        <dbReference type="SAM" id="Phobius"/>
    </source>
</evidence>
<feature type="region of interest" description="Disordered" evidence="1">
    <location>
        <begin position="360"/>
        <end position="438"/>
    </location>
</feature>
<feature type="domain" description="Brix" evidence="3">
    <location>
        <begin position="25"/>
        <end position="335"/>
    </location>
</feature>
<evidence type="ECO:0000259" key="3">
    <source>
        <dbReference type="PROSITE" id="PS50833"/>
    </source>
</evidence>
<feature type="compositionally biased region" description="Basic and acidic residues" evidence="1">
    <location>
        <begin position="360"/>
        <end position="369"/>
    </location>
</feature>
<feature type="region of interest" description="Disordered" evidence="1">
    <location>
        <begin position="272"/>
        <end position="306"/>
    </location>
</feature>
<dbReference type="EMBL" id="BTGB01000001">
    <property type="protein sequence ID" value="GMM44419.1"/>
    <property type="molecule type" value="Genomic_DNA"/>
</dbReference>
<organism evidence="4 5">
    <name type="scientific">Pichia kluyveri</name>
    <name type="common">Yeast</name>
    <dbReference type="NCBI Taxonomy" id="36015"/>
    <lineage>
        <taxon>Eukaryota</taxon>
        <taxon>Fungi</taxon>
        <taxon>Dikarya</taxon>
        <taxon>Ascomycota</taxon>
        <taxon>Saccharomycotina</taxon>
        <taxon>Pichiomycetes</taxon>
        <taxon>Pichiales</taxon>
        <taxon>Pichiaceae</taxon>
        <taxon>Pichia</taxon>
    </lineage>
</organism>
<comment type="caution">
    <text evidence="4">The sequence shown here is derived from an EMBL/GenBank/DDBJ whole genome shotgun (WGS) entry which is preliminary data.</text>
</comment>
<dbReference type="GO" id="GO:0030687">
    <property type="term" value="C:preribosome, large subunit precursor"/>
    <property type="evidence" value="ECO:0007669"/>
    <property type="project" value="TreeGrafter"/>
</dbReference>
<dbReference type="InterPro" id="IPR007109">
    <property type="entry name" value="Brix"/>
</dbReference>
<proteinExistence type="predicted"/>
<feature type="compositionally biased region" description="Acidic residues" evidence="1">
    <location>
        <begin position="286"/>
        <end position="296"/>
    </location>
</feature>
<sequence length="438" mass="49843">MGRRRQKKRTHVKKSEEELKNIPRSMVIHLGTALENHTLSKLVRDTRNMMQPHTAIRLRERKSNKLKDFVVMAGPLGITYLMVFSQNEKTGSTHLRMCSMPRGPTISFKILEYSLCKDVVSIQRTPKSISASSHEFLNPPLLVLNGFTNPKDASPEEKLVVTMFQNMFPPISPMNTKVGTIQRVLLLNKDKETGLIELRHYVIDTKLVDVSKNVKKLINIKSHLNKKLPNLSKTKDVADIILDPYAQAGFTSDSEVEEDAVVEVREIDDSKPLTKPVQTAAKTGDDLDDEEMDQDEDITKQTEQNSIKRKKAVKLTEIGPRLKLQLIKIEDGVCNGKVLYHSQFSKTKSEMNKLEQQHAVRKKEKENRRKAQAANVAKKNEKKLLRKQRREERKKAGEDVGESSDSSSDDDVDMEDYSDVDMSGSEEDADEKLFDDDE</sequence>
<dbReference type="PANTHER" id="PTHR12661:SF5">
    <property type="entry name" value="SUPPRESSOR OF SWI4 1 HOMOLOG"/>
    <property type="match status" value="1"/>
</dbReference>
<keyword evidence="2" id="KW-0812">Transmembrane</keyword>
<gene>
    <name evidence="4" type="ORF">DAPK24_009940</name>
</gene>
<feature type="compositionally biased region" description="Basic and acidic residues" evidence="1">
    <location>
        <begin position="378"/>
        <end position="398"/>
    </location>
</feature>
<keyword evidence="5" id="KW-1185">Reference proteome</keyword>
<dbReference type="GO" id="GO:0006364">
    <property type="term" value="P:rRNA processing"/>
    <property type="evidence" value="ECO:0007669"/>
    <property type="project" value="InterPro"/>
</dbReference>
<evidence type="ECO:0000313" key="4">
    <source>
        <dbReference type="EMBL" id="GMM44419.1"/>
    </source>
</evidence>
<feature type="compositionally biased region" description="Acidic residues" evidence="1">
    <location>
        <begin position="399"/>
        <end position="438"/>
    </location>
</feature>
<evidence type="ECO:0000313" key="5">
    <source>
        <dbReference type="Proteomes" id="UP001378960"/>
    </source>
</evidence>
<keyword evidence="2" id="KW-1133">Transmembrane helix</keyword>
<keyword evidence="2" id="KW-0472">Membrane</keyword>
<dbReference type="PROSITE" id="PS50833">
    <property type="entry name" value="BRIX"/>
    <property type="match status" value="1"/>
</dbReference>
<dbReference type="PANTHER" id="PTHR12661">
    <property type="entry name" value="PETER PAN-RELATED"/>
    <property type="match status" value="1"/>
</dbReference>
<dbReference type="Proteomes" id="UP001378960">
    <property type="component" value="Unassembled WGS sequence"/>
</dbReference>
<dbReference type="AlphaFoldDB" id="A0AAV5R191"/>
<dbReference type="SMART" id="SM00879">
    <property type="entry name" value="Brix"/>
    <property type="match status" value="1"/>
</dbReference>
<protein>
    <submittedName>
        <fullName evidence="4">rRNA-binding ribosome biosynthesis protein</fullName>
    </submittedName>
</protein>
<accession>A0AAV5R191</accession>
<evidence type="ECO:0000256" key="1">
    <source>
        <dbReference type="SAM" id="MobiDB-lite"/>
    </source>
</evidence>
<name>A0AAV5R191_PICKL</name>
<dbReference type="GO" id="GO:0019843">
    <property type="term" value="F:rRNA binding"/>
    <property type="evidence" value="ECO:0007669"/>
    <property type="project" value="InterPro"/>
</dbReference>